<evidence type="ECO:0000313" key="13">
    <source>
        <dbReference type="EMBL" id="MTF38047.1"/>
    </source>
</evidence>
<evidence type="ECO:0000256" key="9">
    <source>
        <dbReference type="ARBA" id="ARBA00023316"/>
    </source>
</evidence>
<dbReference type="Pfam" id="PF04101">
    <property type="entry name" value="Glyco_tran_28_C"/>
    <property type="match status" value="1"/>
</dbReference>
<keyword evidence="9 10" id="KW-0961">Cell wall biogenesis/degradation</keyword>
<dbReference type="RefSeq" id="WP_338324322.1">
    <property type="nucleotide sequence ID" value="NZ_WMIA01000003.1"/>
</dbReference>
<dbReference type="AlphaFoldDB" id="A0A844GNJ2"/>
<evidence type="ECO:0000256" key="2">
    <source>
        <dbReference type="ARBA" id="ARBA00022618"/>
    </source>
</evidence>
<dbReference type="InterPro" id="IPR007235">
    <property type="entry name" value="Glyco_trans_28_C"/>
</dbReference>
<evidence type="ECO:0000256" key="7">
    <source>
        <dbReference type="ARBA" id="ARBA00023136"/>
    </source>
</evidence>
<dbReference type="GO" id="GO:0050511">
    <property type="term" value="F:undecaprenyldiphospho-muramoylpentapeptide beta-N-acetylglucosaminyltransferase activity"/>
    <property type="evidence" value="ECO:0007669"/>
    <property type="project" value="UniProtKB-UniRule"/>
</dbReference>
<comment type="caution">
    <text evidence="10">Lacks conserved residue(s) required for the propagation of feature annotation.</text>
</comment>
<dbReference type="InterPro" id="IPR004276">
    <property type="entry name" value="GlycoTrans_28_N"/>
</dbReference>
<keyword evidence="2 10" id="KW-0132">Cell division</keyword>
<evidence type="ECO:0000256" key="8">
    <source>
        <dbReference type="ARBA" id="ARBA00023306"/>
    </source>
</evidence>
<feature type="binding site" evidence="10">
    <location>
        <position position="124"/>
    </location>
    <ligand>
        <name>UDP-N-acetyl-alpha-D-glucosamine</name>
        <dbReference type="ChEBI" id="CHEBI:57705"/>
    </ligand>
</feature>
<dbReference type="GO" id="GO:0005975">
    <property type="term" value="P:carbohydrate metabolic process"/>
    <property type="evidence" value="ECO:0007669"/>
    <property type="project" value="InterPro"/>
</dbReference>
<comment type="similarity">
    <text evidence="10">Belongs to the glycosyltransferase 28 family. MurG subfamily.</text>
</comment>
<comment type="subcellular location">
    <subcellularLocation>
        <location evidence="10">Cell membrane</location>
        <topology evidence="10">Peripheral membrane protein</topology>
        <orientation evidence="10">Cytoplasmic side</orientation>
    </subcellularLocation>
</comment>
<feature type="binding site" evidence="10">
    <location>
        <position position="165"/>
    </location>
    <ligand>
        <name>UDP-N-acetyl-alpha-D-glucosamine</name>
        <dbReference type="ChEBI" id="CHEBI:57705"/>
    </ligand>
</feature>
<sequence length="362" mass="40171">MSVKQPRLLIAASGTGGHLFPALAVAQQLPDYHIQWLGVPNRLETTLVPSDYRLHTVDIEGFQTSFGIKTIFVMGKMLSAIARTYQIIKKSKIEIVFTTGGYIAAPAIIAAKLAKIPVILHESNYIPGKVTKLLGKWCKLVAIGFRGTEKYLPKSKTQWVSTPVREEFLQPQTLPLDIPDDVPLIVAMGGSQGAVALNKLVRRSAPQILDTGAYIVHLTGNQDDEIGTFTHPHYLEMPFYDKMGALLQRANLAISRSGAGSLTELAITKTPSILIPYPFAAEDHQFFNGQEFVNAEASLMFRQEHLSPELLTETVLDLLNNHDKLMKMSSHAQQLADRNSASAISHIIMNELTYTRRENKKW</sequence>
<comment type="caution">
    <text evidence="13">The sequence shown here is derived from an EMBL/GenBank/DDBJ whole genome shotgun (WGS) entry which is preliminary data.</text>
</comment>
<evidence type="ECO:0000256" key="1">
    <source>
        <dbReference type="ARBA" id="ARBA00022475"/>
    </source>
</evidence>
<keyword evidence="6 10" id="KW-0573">Peptidoglycan synthesis</keyword>
<name>A0A844GNJ2_9CHRO</name>
<keyword evidence="1 10" id="KW-1003">Cell membrane</keyword>
<evidence type="ECO:0000256" key="6">
    <source>
        <dbReference type="ARBA" id="ARBA00022984"/>
    </source>
</evidence>
<dbReference type="PANTHER" id="PTHR21015:SF22">
    <property type="entry name" value="GLYCOSYLTRANSFERASE"/>
    <property type="match status" value="1"/>
</dbReference>
<dbReference type="GO" id="GO:0009252">
    <property type="term" value="P:peptidoglycan biosynthetic process"/>
    <property type="evidence" value="ECO:0007669"/>
    <property type="project" value="UniProtKB-UniRule"/>
</dbReference>
<dbReference type="InterPro" id="IPR006009">
    <property type="entry name" value="GlcNAc_MurG"/>
</dbReference>
<evidence type="ECO:0000313" key="14">
    <source>
        <dbReference type="Proteomes" id="UP000437131"/>
    </source>
</evidence>
<organism evidence="13 14">
    <name type="scientific">Cyanobacterium aponinum 0216</name>
    <dbReference type="NCBI Taxonomy" id="2676140"/>
    <lineage>
        <taxon>Bacteria</taxon>
        <taxon>Bacillati</taxon>
        <taxon>Cyanobacteriota</taxon>
        <taxon>Cyanophyceae</taxon>
        <taxon>Oscillatoriophycideae</taxon>
        <taxon>Chroococcales</taxon>
        <taxon>Geminocystaceae</taxon>
        <taxon>Cyanobacterium</taxon>
    </lineage>
</organism>
<evidence type="ECO:0000256" key="4">
    <source>
        <dbReference type="ARBA" id="ARBA00022679"/>
    </source>
</evidence>
<feature type="binding site" evidence="10">
    <location>
        <position position="285"/>
    </location>
    <ligand>
        <name>UDP-N-acetyl-alpha-D-glucosamine</name>
        <dbReference type="ChEBI" id="CHEBI:57705"/>
    </ligand>
</feature>
<dbReference type="Pfam" id="PF03033">
    <property type="entry name" value="Glyco_transf_28"/>
    <property type="match status" value="1"/>
</dbReference>
<keyword evidence="5 10" id="KW-0133">Cell shape</keyword>
<keyword evidence="4 10" id="KW-0808">Transferase</keyword>
<dbReference type="PANTHER" id="PTHR21015">
    <property type="entry name" value="UDP-N-ACETYLGLUCOSAMINE--N-ACETYLMURAMYL-(PENTAPEPTIDE) PYROPHOSPHORYL-UNDECAPRENOL N-ACETYLGLUCOSAMINE TRANSFERASE 1"/>
    <property type="match status" value="1"/>
</dbReference>
<comment type="pathway">
    <text evidence="10">Cell wall biogenesis; peptidoglycan biosynthesis.</text>
</comment>
<feature type="domain" description="Glycosyltransferase family 28 N-terminal" evidence="11">
    <location>
        <begin position="9"/>
        <end position="142"/>
    </location>
</feature>
<dbReference type="GO" id="GO:0051301">
    <property type="term" value="P:cell division"/>
    <property type="evidence" value="ECO:0007669"/>
    <property type="project" value="UniProtKB-KW"/>
</dbReference>
<dbReference type="GO" id="GO:0008360">
    <property type="term" value="P:regulation of cell shape"/>
    <property type="evidence" value="ECO:0007669"/>
    <property type="project" value="UniProtKB-KW"/>
</dbReference>
<dbReference type="Gene3D" id="3.40.50.2000">
    <property type="entry name" value="Glycogen Phosphorylase B"/>
    <property type="match status" value="2"/>
</dbReference>
<comment type="function">
    <text evidence="10">Cell wall formation. Catalyzes the transfer of a GlcNAc subunit on undecaprenyl-pyrophosphoryl-MurNAc-pentapeptide (lipid intermediate I) to form undecaprenyl-pyrophosphoryl-MurNAc-(pentapeptide)GlcNAc (lipid intermediate II).</text>
</comment>
<dbReference type="GO" id="GO:0071555">
    <property type="term" value="P:cell wall organization"/>
    <property type="evidence" value="ECO:0007669"/>
    <property type="project" value="UniProtKB-KW"/>
</dbReference>
<feature type="domain" description="Glycosyl transferase family 28 C-terminal" evidence="12">
    <location>
        <begin position="185"/>
        <end position="338"/>
    </location>
</feature>
<feature type="binding site" evidence="10">
    <location>
        <begin position="15"/>
        <end position="17"/>
    </location>
    <ligand>
        <name>UDP-N-acetyl-alpha-D-glucosamine</name>
        <dbReference type="ChEBI" id="CHEBI:57705"/>
    </ligand>
</feature>
<keyword evidence="8 10" id="KW-0131">Cell cycle</keyword>
<dbReference type="UniPathway" id="UPA00219"/>
<evidence type="ECO:0000259" key="11">
    <source>
        <dbReference type="Pfam" id="PF03033"/>
    </source>
</evidence>
<dbReference type="Proteomes" id="UP000437131">
    <property type="component" value="Unassembled WGS sequence"/>
</dbReference>
<dbReference type="GO" id="GO:0005886">
    <property type="term" value="C:plasma membrane"/>
    <property type="evidence" value="ECO:0007669"/>
    <property type="project" value="UniProtKB-SubCell"/>
</dbReference>
<keyword evidence="7 10" id="KW-0472">Membrane</keyword>
<evidence type="ECO:0000259" key="12">
    <source>
        <dbReference type="Pfam" id="PF04101"/>
    </source>
</evidence>
<dbReference type="EMBL" id="WMIA01000003">
    <property type="protein sequence ID" value="MTF38047.1"/>
    <property type="molecule type" value="Genomic_DNA"/>
</dbReference>
<dbReference type="CDD" id="cd03785">
    <property type="entry name" value="GT28_MurG"/>
    <property type="match status" value="1"/>
</dbReference>
<gene>
    <name evidence="10 13" type="primary">murG</name>
    <name evidence="13" type="ORF">GGC33_03810</name>
</gene>
<keyword evidence="3 10" id="KW-0328">Glycosyltransferase</keyword>
<evidence type="ECO:0000256" key="3">
    <source>
        <dbReference type="ARBA" id="ARBA00022676"/>
    </source>
</evidence>
<dbReference type="SUPFAM" id="SSF53756">
    <property type="entry name" value="UDP-Glycosyltransferase/glycogen phosphorylase"/>
    <property type="match status" value="1"/>
</dbReference>
<proteinExistence type="inferred from homology"/>
<evidence type="ECO:0000256" key="5">
    <source>
        <dbReference type="ARBA" id="ARBA00022960"/>
    </source>
</evidence>
<dbReference type="EC" id="2.4.1.227" evidence="10"/>
<accession>A0A844GNJ2</accession>
<reference evidence="13 14" key="1">
    <citation type="submission" date="2019-11" db="EMBL/GenBank/DDBJ databases">
        <title>Isolation of a new High Light Tolerant Cyanobacteria.</title>
        <authorList>
            <person name="Dobson Z."/>
            <person name="Vaughn N."/>
            <person name="Vaughn M."/>
            <person name="Fromme P."/>
            <person name="Mazor Y."/>
        </authorList>
    </citation>
    <scope>NUCLEOTIDE SEQUENCE [LARGE SCALE GENOMIC DNA]</scope>
    <source>
        <strain evidence="13 14">0216</strain>
    </source>
</reference>
<comment type="catalytic activity">
    <reaction evidence="10">
        <text>di-trans,octa-cis-undecaprenyl diphospho-N-acetyl-alpha-D-muramoyl-L-alanyl-D-glutamyl-meso-2,6-diaminopimeloyl-D-alanyl-D-alanine + UDP-N-acetyl-alpha-D-glucosamine = di-trans,octa-cis-undecaprenyl diphospho-[N-acetyl-alpha-D-glucosaminyl-(1-&gt;4)]-N-acetyl-alpha-D-muramoyl-L-alanyl-D-glutamyl-meso-2,6-diaminopimeloyl-D-alanyl-D-alanine + UDP + H(+)</text>
        <dbReference type="Rhea" id="RHEA:31227"/>
        <dbReference type="ChEBI" id="CHEBI:15378"/>
        <dbReference type="ChEBI" id="CHEBI:57705"/>
        <dbReference type="ChEBI" id="CHEBI:58223"/>
        <dbReference type="ChEBI" id="CHEBI:61387"/>
        <dbReference type="ChEBI" id="CHEBI:61388"/>
        <dbReference type="EC" id="2.4.1.227"/>
    </reaction>
</comment>
<protein>
    <recommendedName>
        <fullName evidence="10">UDP-N-acetylglucosamine--N-acetylmuramyl-(pentapeptide) pyrophosphoryl-undecaprenol N-acetylglucosamine transferase</fullName>
        <ecNumber evidence="10">2.4.1.227</ecNumber>
    </recommendedName>
    <alternativeName>
        <fullName evidence="10">Undecaprenyl-PP-MurNAc-pentapeptide-UDPGlcNAc GlcNAc transferase</fullName>
    </alternativeName>
</protein>
<evidence type="ECO:0000256" key="10">
    <source>
        <dbReference type="HAMAP-Rule" id="MF_00033"/>
    </source>
</evidence>
<dbReference type="HAMAP" id="MF_00033">
    <property type="entry name" value="MurG"/>
    <property type="match status" value="1"/>
</dbReference>
<dbReference type="NCBIfam" id="TIGR01133">
    <property type="entry name" value="murG"/>
    <property type="match status" value="1"/>
</dbReference>
<feature type="binding site" evidence="10">
    <location>
        <position position="191"/>
    </location>
    <ligand>
        <name>UDP-N-acetyl-alpha-D-glucosamine</name>
        <dbReference type="ChEBI" id="CHEBI:57705"/>
    </ligand>
</feature>